<dbReference type="EMBL" id="FNMZ01000004">
    <property type="protein sequence ID" value="SDX32198.1"/>
    <property type="molecule type" value="Genomic_DNA"/>
</dbReference>
<dbReference type="Proteomes" id="UP000199118">
    <property type="component" value="Unassembled WGS sequence"/>
</dbReference>
<evidence type="ECO:0000256" key="1">
    <source>
        <dbReference type="SAM" id="Phobius"/>
    </source>
</evidence>
<dbReference type="AlphaFoldDB" id="A0A1H3AS26"/>
<reference evidence="2 3" key="1">
    <citation type="submission" date="2016-10" db="EMBL/GenBank/DDBJ databases">
        <authorList>
            <person name="de Groot N.N."/>
        </authorList>
    </citation>
    <scope>NUCLEOTIDE SEQUENCE [LARGE SCALE GENOMIC DNA]</scope>
    <source>
        <strain evidence="2 3">DSM 17890</strain>
    </source>
</reference>
<dbReference type="InterPro" id="IPR009935">
    <property type="entry name" value="DUF1467"/>
</dbReference>
<organism evidence="2 3">
    <name type="scientific">Albimonas donghaensis</name>
    <dbReference type="NCBI Taxonomy" id="356660"/>
    <lineage>
        <taxon>Bacteria</taxon>
        <taxon>Pseudomonadati</taxon>
        <taxon>Pseudomonadota</taxon>
        <taxon>Alphaproteobacteria</taxon>
        <taxon>Rhodobacterales</taxon>
        <taxon>Paracoccaceae</taxon>
        <taxon>Albimonas</taxon>
    </lineage>
</organism>
<keyword evidence="1" id="KW-0472">Membrane</keyword>
<gene>
    <name evidence="2" type="ORF">SAMN05444336_104292</name>
</gene>
<proteinExistence type="predicted"/>
<dbReference type="Pfam" id="PF07330">
    <property type="entry name" value="DUF1467"/>
    <property type="match status" value="1"/>
</dbReference>
<feature type="transmembrane region" description="Helical" evidence="1">
    <location>
        <begin position="53"/>
        <end position="76"/>
    </location>
</feature>
<dbReference type="STRING" id="356660.SAMN05444336_104292"/>
<name>A0A1H3AS26_9RHOB</name>
<protein>
    <submittedName>
        <fullName evidence="2">Predicted secreted protein</fullName>
    </submittedName>
</protein>
<keyword evidence="1" id="KW-0812">Transmembrane</keyword>
<evidence type="ECO:0000313" key="2">
    <source>
        <dbReference type="EMBL" id="SDX32198.1"/>
    </source>
</evidence>
<dbReference type="OrthoDB" id="9804637at2"/>
<dbReference type="RefSeq" id="WP_092682627.1">
    <property type="nucleotide sequence ID" value="NZ_FNMZ01000004.1"/>
</dbReference>
<keyword evidence="1" id="KW-1133">Transmembrane helix</keyword>
<keyword evidence="3" id="KW-1185">Reference proteome</keyword>
<accession>A0A1H3AS26</accession>
<feature type="transmembrane region" description="Helical" evidence="1">
    <location>
        <begin position="6"/>
        <end position="24"/>
    </location>
</feature>
<evidence type="ECO:0000313" key="3">
    <source>
        <dbReference type="Proteomes" id="UP000199118"/>
    </source>
</evidence>
<sequence length="98" mass="10667">MTITGAIVLWAVIWFMTLYISLPLGMRSQGDMGEVVPGTPASAPANLRLKRKLWITTAVTAPLWLAVVLFIAYGGYTLDELDFVSDIKPTWDAAPAAQ</sequence>